<feature type="transmembrane region" description="Helical" evidence="12">
    <location>
        <begin position="311"/>
        <end position="332"/>
    </location>
</feature>
<dbReference type="SUPFAM" id="SSF53850">
    <property type="entry name" value="Periplasmic binding protein-like II"/>
    <property type="match status" value="1"/>
</dbReference>
<dbReference type="GO" id="GO:0016740">
    <property type="term" value="F:transferase activity"/>
    <property type="evidence" value="ECO:0007669"/>
    <property type="project" value="UniProtKB-KW"/>
</dbReference>
<evidence type="ECO:0000256" key="6">
    <source>
        <dbReference type="ARBA" id="ARBA00022723"/>
    </source>
</evidence>
<evidence type="ECO:0000256" key="2">
    <source>
        <dbReference type="ARBA" id="ARBA00004948"/>
    </source>
</evidence>
<evidence type="ECO:0000256" key="10">
    <source>
        <dbReference type="ARBA" id="ARBA00033171"/>
    </source>
</evidence>
<proteinExistence type="inferred from homology"/>
<keyword evidence="12" id="KW-1133">Transmembrane helix</keyword>
<comment type="similarity">
    <text evidence="3">Belongs to the NMT1/THI5 family.</text>
</comment>
<reference evidence="14 15" key="1">
    <citation type="journal article" date="2008" name="Int. J. Syst. Evol. Microbiol.">
        <title>Neptunomonas japonica sp. nov., an Osedax japonicus symbiont-like bacterium isolated from sediment adjacent to sperm whale carcasses off Kagoshima, Japan.</title>
        <authorList>
            <person name="Miyazaki M."/>
            <person name="Nogi Y."/>
            <person name="Fujiwara Y."/>
            <person name="Kawato M."/>
            <person name="Kubokawa K."/>
            <person name="Horikoshi K."/>
        </authorList>
    </citation>
    <scope>NUCLEOTIDE SEQUENCE [LARGE SCALE GENOMIC DNA]</scope>
    <source>
        <strain evidence="14 15">JAMM 1380</strain>
    </source>
</reference>
<evidence type="ECO:0000259" key="13">
    <source>
        <dbReference type="Pfam" id="PF09084"/>
    </source>
</evidence>
<evidence type="ECO:0000256" key="9">
    <source>
        <dbReference type="ARBA" id="ARBA00023004"/>
    </source>
</evidence>
<evidence type="ECO:0000256" key="12">
    <source>
        <dbReference type="SAM" id="Phobius"/>
    </source>
</evidence>
<dbReference type="PANTHER" id="PTHR31528:SF1">
    <property type="entry name" value="4-AMINO-5-HYDROXYMETHYL-2-METHYLPYRIMIDINE PHOSPHATE SYNTHASE THI11-RELATED"/>
    <property type="match status" value="1"/>
</dbReference>
<evidence type="ECO:0000256" key="3">
    <source>
        <dbReference type="ARBA" id="ARBA00009406"/>
    </source>
</evidence>
<gene>
    <name evidence="14" type="ORF">NEJAP_2871</name>
</gene>
<evidence type="ECO:0000256" key="4">
    <source>
        <dbReference type="ARBA" id="ARBA00011738"/>
    </source>
</evidence>
<comment type="catalytic activity">
    <reaction evidence="11">
        <text>N(6)-(pyridoxal phosphate)-L-lysyl-[4-amino-5-hydroxymethyl-2-methylpyrimidine phosphate synthase] + L-histidyl-[4-amino-5-hydroxymethyl-2-methylpyrimidine phosphate synthase] + 2 Fe(3+) + 4 H2O = L-lysyl-[4-amino-5-hydroxymethyl-2-methylpyrimidine phosphate synthase] + (2S)-2-amino-5-hydroxy-4-oxopentanoyl-[4-amino-5-hydroxymethyl-2-methylpyrimidine phosphate synthase] + 4-amino-2-methyl-5-(phosphooxymethyl)pyrimidine + 3-oxopropanoate + 2 Fe(2+) + 2 H(+)</text>
        <dbReference type="Rhea" id="RHEA:65756"/>
        <dbReference type="Rhea" id="RHEA-COMP:16892"/>
        <dbReference type="Rhea" id="RHEA-COMP:16893"/>
        <dbReference type="Rhea" id="RHEA-COMP:16894"/>
        <dbReference type="Rhea" id="RHEA-COMP:16895"/>
        <dbReference type="ChEBI" id="CHEBI:15377"/>
        <dbReference type="ChEBI" id="CHEBI:15378"/>
        <dbReference type="ChEBI" id="CHEBI:29033"/>
        <dbReference type="ChEBI" id="CHEBI:29034"/>
        <dbReference type="ChEBI" id="CHEBI:29969"/>
        <dbReference type="ChEBI" id="CHEBI:29979"/>
        <dbReference type="ChEBI" id="CHEBI:33190"/>
        <dbReference type="ChEBI" id="CHEBI:58354"/>
        <dbReference type="ChEBI" id="CHEBI:143915"/>
        <dbReference type="ChEBI" id="CHEBI:157692"/>
    </reaction>
    <physiologicalReaction direction="left-to-right" evidence="11">
        <dbReference type="Rhea" id="RHEA:65757"/>
    </physiologicalReaction>
</comment>
<dbReference type="GO" id="GO:0046872">
    <property type="term" value="F:metal ion binding"/>
    <property type="evidence" value="ECO:0007669"/>
    <property type="project" value="UniProtKB-KW"/>
</dbReference>
<feature type="domain" description="SsuA/THI5-like" evidence="13">
    <location>
        <begin position="25"/>
        <end position="232"/>
    </location>
</feature>
<evidence type="ECO:0000313" key="14">
    <source>
        <dbReference type="EMBL" id="BBB30811.1"/>
    </source>
</evidence>
<evidence type="ECO:0000256" key="1">
    <source>
        <dbReference type="ARBA" id="ARBA00003469"/>
    </source>
</evidence>
<dbReference type="PANTHER" id="PTHR31528">
    <property type="entry name" value="4-AMINO-5-HYDROXYMETHYL-2-METHYLPYRIMIDINE PHOSPHATE SYNTHASE THI11-RELATED"/>
    <property type="match status" value="1"/>
</dbReference>
<dbReference type="InterPro" id="IPR027939">
    <property type="entry name" value="NMT1/THI5"/>
</dbReference>
<comment type="subunit">
    <text evidence="4">Homodimer.</text>
</comment>
<keyword evidence="8" id="KW-0784">Thiamine biosynthesis</keyword>
<evidence type="ECO:0000313" key="15">
    <source>
        <dbReference type="Proteomes" id="UP000595332"/>
    </source>
</evidence>
<dbReference type="EMBL" id="AP014546">
    <property type="protein sequence ID" value="BBB30811.1"/>
    <property type="molecule type" value="Genomic_DNA"/>
</dbReference>
<keyword evidence="15" id="KW-1185">Reference proteome</keyword>
<name>A0A7R6SWV4_9GAMM</name>
<keyword evidence="7" id="KW-0663">Pyridoxal phosphate</keyword>
<dbReference type="Gene3D" id="3.40.190.10">
    <property type="entry name" value="Periplasmic binding protein-like II"/>
    <property type="match status" value="2"/>
</dbReference>
<dbReference type="Proteomes" id="UP000595332">
    <property type="component" value="Chromosome"/>
</dbReference>
<accession>A0A7R6SWV4</accession>
<protein>
    <recommendedName>
        <fullName evidence="10">Thiamine pyrimidine synthase</fullName>
    </recommendedName>
</protein>
<keyword evidence="5" id="KW-0808">Transferase</keyword>
<keyword evidence="9" id="KW-0408">Iron</keyword>
<comment type="pathway">
    <text evidence="2">Cofactor biosynthesis; thiamine diphosphate biosynthesis.</text>
</comment>
<dbReference type="InterPro" id="IPR015168">
    <property type="entry name" value="SsuA/THI5"/>
</dbReference>
<sequence length="356" mass="40623">MCSVCNAASPPAEDAIVLQLKWKHQFQFAGFYAALKEGYFADEGLNVTIREVDKHRSATEVVLSGDAQFGITDSSVVLARLEGQPLVVVAAIFQHSPMVLLALDSSEIFSPLELKNKRVMYQRNTDDAALLAMFTKLGLTEYDHTHVAHNFRDDVLVSGNVDAMSAYATDQPYIYQEKHIPVNIIAPIDYGIDFYGDMLFVEEGFLRKNKEKVLAFRRASLKGWKYAIDHQQVMVEWILANLNTDKTRAHLLYEAKKTVRLIQPKTIDLGSFNANKFLGIAEIYKQLGFAPLTGEIAGIDYQEYYAEKPRYLVLLFNIALLVVLFWVCLMHYKWLRKEIVMRQLALRKTPFLAKHY</sequence>
<evidence type="ECO:0000256" key="5">
    <source>
        <dbReference type="ARBA" id="ARBA00022679"/>
    </source>
</evidence>
<organism evidence="14 15">
    <name type="scientific">Neptunomonas japonica JAMM 1380</name>
    <dbReference type="NCBI Taxonomy" id="1441457"/>
    <lineage>
        <taxon>Bacteria</taxon>
        <taxon>Pseudomonadati</taxon>
        <taxon>Pseudomonadota</taxon>
        <taxon>Gammaproteobacteria</taxon>
        <taxon>Oceanospirillales</taxon>
        <taxon>Oceanospirillaceae</taxon>
        <taxon>Neptunomonas</taxon>
    </lineage>
</organism>
<keyword evidence="12" id="KW-0472">Membrane</keyword>
<keyword evidence="6" id="KW-0479">Metal-binding</keyword>
<dbReference type="KEGG" id="njp:NEJAP_2871"/>
<comment type="function">
    <text evidence="1">Responsible for the formation of the pyrimidine heterocycle in the thiamine biosynthesis pathway. Catalyzes the formation of hydroxymethylpyrimidine phosphate (HMP-P) from histidine and pyridoxal phosphate (PLP). The protein uses PLP and the active site histidine to form HMP-P, generating an inactive enzyme. The enzyme can only undergo a single turnover, which suggests it is a suicide enzyme.</text>
</comment>
<evidence type="ECO:0000256" key="11">
    <source>
        <dbReference type="ARBA" id="ARBA00048179"/>
    </source>
</evidence>
<dbReference type="Pfam" id="PF09084">
    <property type="entry name" value="NMT1"/>
    <property type="match status" value="1"/>
</dbReference>
<dbReference type="GO" id="GO:0009228">
    <property type="term" value="P:thiamine biosynthetic process"/>
    <property type="evidence" value="ECO:0007669"/>
    <property type="project" value="UniProtKB-KW"/>
</dbReference>
<keyword evidence="12" id="KW-0812">Transmembrane</keyword>
<evidence type="ECO:0000256" key="7">
    <source>
        <dbReference type="ARBA" id="ARBA00022898"/>
    </source>
</evidence>
<dbReference type="AlphaFoldDB" id="A0A7R6SWV4"/>
<evidence type="ECO:0000256" key="8">
    <source>
        <dbReference type="ARBA" id="ARBA00022977"/>
    </source>
</evidence>